<protein>
    <submittedName>
        <fullName evidence="1">Uncharacterized protein</fullName>
    </submittedName>
</protein>
<organism evidence="1 2">
    <name type="scientific">Pseudomonas emilianonis</name>
    <dbReference type="NCBI Taxonomy" id="2915812"/>
    <lineage>
        <taxon>Bacteria</taxon>
        <taxon>Pseudomonadati</taxon>
        <taxon>Pseudomonadota</taxon>
        <taxon>Gammaproteobacteria</taxon>
        <taxon>Pseudomonadales</taxon>
        <taxon>Pseudomonadaceae</taxon>
        <taxon>Pseudomonas</taxon>
    </lineage>
</organism>
<comment type="caution">
    <text evidence="1">The sequence shown here is derived from an EMBL/GenBank/DDBJ whole genome shotgun (WGS) entry which is preliminary data.</text>
</comment>
<gene>
    <name evidence="1" type="ORF">L9Z73_28355</name>
</gene>
<keyword evidence="2" id="KW-1185">Reference proteome</keyword>
<dbReference type="Proteomes" id="UP001317085">
    <property type="component" value="Unassembled WGS sequence"/>
</dbReference>
<name>A0ABT0EQS7_9PSED</name>
<accession>A0ABT0EQS7</accession>
<sequence length="76" mass="8655">MPTSYADSAQARESDRRWDLPNFGKVQYADLFHEYTVDDLAERNVRRLKERASLKLRIGAAMAQMELICPPVGGVE</sequence>
<dbReference type="EMBL" id="JAKNRV010000503">
    <property type="protein sequence ID" value="MCK1788090.1"/>
    <property type="molecule type" value="Genomic_DNA"/>
</dbReference>
<reference evidence="1 2" key="1">
    <citation type="submission" date="2022-02" db="EMBL/GenBank/DDBJ databases">
        <title>Comparative genomics of the first Antarctic Pseudomonas spp. capable of biotransforming 2,4,6-Trinitrotoluene.</title>
        <authorList>
            <person name="Cabrera M.A."/>
            <person name="Marquez S.L."/>
            <person name="Perez-Donoso J.M."/>
        </authorList>
    </citation>
    <scope>NUCLEOTIDE SEQUENCE [LARGE SCALE GENOMIC DNA]</scope>
    <source>
        <strain evidence="1 2">TNT11</strain>
    </source>
</reference>
<evidence type="ECO:0000313" key="2">
    <source>
        <dbReference type="Proteomes" id="UP001317085"/>
    </source>
</evidence>
<evidence type="ECO:0000313" key="1">
    <source>
        <dbReference type="EMBL" id="MCK1788090.1"/>
    </source>
</evidence>
<proteinExistence type="predicted"/>
<dbReference type="RefSeq" id="WP_247408089.1">
    <property type="nucleotide sequence ID" value="NZ_JAKNRV010000503.1"/>
</dbReference>